<dbReference type="SUPFAM" id="SSF52833">
    <property type="entry name" value="Thioredoxin-like"/>
    <property type="match status" value="1"/>
</dbReference>
<reference evidence="3 4" key="1">
    <citation type="journal article" date="2010" name="Stand. Genomic Sci.">
        <title>Complete genome sequence of Coraliomargarita akajimensis type strain (04OKA010-24).</title>
        <authorList>
            <person name="Mavromatis K."/>
            <person name="Abt B."/>
            <person name="Brambilla E."/>
            <person name="Lapidus A."/>
            <person name="Copeland A."/>
            <person name="Deshpande S."/>
            <person name="Nolan M."/>
            <person name="Lucas S."/>
            <person name="Tice H."/>
            <person name="Cheng J.F."/>
            <person name="Han C."/>
            <person name="Detter J.C."/>
            <person name="Woyke T."/>
            <person name="Goodwin L."/>
            <person name="Pitluck S."/>
            <person name="Held B."/>
            <person name="Brettin T."/>
            <person name="Tapia R."/>
            <person name="Ivanova N."/>
            <person name="Mikhailova N."/>
            <person name="Pati A."/>
            <person name="Liolios K."/>
            <person name="Chen A."/>
            <person name="Palaniappan K."/>
            <person name="Land M."/>
            <person name="Hauser L."/>
            <person name="Chang Y.J."/>
            <person name="Jeffries C.D."/>
            <person name="Rohde M."/>
            <person name="Goker M."/>
            <person name="Bristow J."/>
            <person name="Eisen J.A."/>
            <person name="Markowitz V."/>
            <person name="Hugenholtz P."/>
            <person name="Klenk H.P."/>
            <person name="Kyrpides N.C."/>
        </authorList>
    </citation>
    <scope>NUCLEOTIDE SEQUENCE [LARGE SCALE GENOMIC DNA]</scope>
    <source>
        <strain evidence="4">DSM 45221 / IAM 15411 / JCM 23193 / KCTC 12865</strain>
    </source>
</reference>
<dbReference type="HOGENOM" id="CLU_116644_2_0_0"/>
<dbReference type="PANTHER" id="PTHR30041:SF8">
    <property type="entry name" value="PROTEIN YFFB"/>
    <property type="match status" value="1"/>
</dbReference>
<dbReference type="AlphaFoldDB" id="D5EKF8"/>
<proteinExistence type="inferred from homology"/>
<dbReference type="EMBL" id="CP001998">
    <property type="protein sequence ID" value="ADE53039.1"/>
    <property type="molecule type" value="Genomic_DNA"/>
</dbReference>
<dbReference type="Pfam" id="PF03960">
    <property type="entry name" value="ArsC"/>
    <property type="match status" value="1"/>
</dbReference>
<gene>
    <name evidence="3" type="ordered locus">Caka_0010</name>
</gene>
<evidence type="ECO:0000256" key="1">
    <source>
        <dbReference type="ARBA" id="ARBA00007198"/>
    </source>
</evidence>
<dbReference type="Proteomes" id="UP000000925">
    <property type="component" value="Chromosome"/>
</dbReference>
<dbReference type="OrthoDB" id="9794155at2"/>
<dbReference type="InterPro" id="IPR036249">
    <property type="entry name" value="Thioredoxin-like_sf"/>
</dbReference>
<evidence type="ECO:0000313" key="3">
    <source>
        <dbReference type="EMBL" id="ADE53039.1"/>
    </source>
</evidence>
<evidence type="ECO:0000313" key="4">
    <source>
        <dbReference type="Proteomes" id="UP000000925"/>
    </source>
</evidence>
<comment type="similarity">
    <text evidence="1 2">Belongs to the ArsC family.</text>
</comment>
<dbReference type="RefSeq" id="WP_013041765.1">
    <property type="nucleotide sequence ID" value="NC_014008.1"/>
</dbReference>
<dbReference type="eggNOG" id="COG1393">
    <property type="taxonomic scope" value="Bacteria"/>
</dbReference>
<name>D5EKF8_CORAD</name>
<dbReference type="Gene3D" id="3.40.30.10">
    <property type="entry name" value="Glutaredoxin"/>
    <property type="match status" value="1"/>
</dbReference>
<dbReference type="InterPro" id="IPR006504">
    <property type="entry name" value="Tscrpt_reg_Spx/MgsR"/>
</dbReference>
<accession>D5EKF8</accession>
<dbReference type="PANTHER" id="PTHR30041">
    <property type="entry name" value="ARSENATE REDUCTASE"/>
    <property type="match status" value="1"/>
</dbReference>
<protein>
    <submittedName>
        <fullName evidence="3">Arsenate reductase-related protein</fullName>
    </submittedName>
</protein>
<dbReference type="NCBIfam" id="TIGR01617">
    <property type="entry name" value="arsC_related"/>
    <property type="match status" value="1"/>
</dbReference>
<dbReference type="KEGG" id="caa:Caka_0010"/>
<dbReference type="InterPro" id="IPR006660">
    <property type="entry name" value="Arsenate_reductase-like"/>
</dbReference>
<dbReference type="STRING" id="583355.Caka_0010"/>
<evidence type="ECO:0000256" key="2">
    <source>
        <dbReference type="PROSITE-ProRule" id="PRU01282"/>
    </source>
</evidence>
<organism evidence="3 4">
    <name type="scientific">Coraliomargarita akajimensis (strain DSM 45221 / IAM 15411 / JCM 23193 / KCTC 12865 / 04OKA010-24)</name>
    <dbReference type="NCBI Taxonomy" id="583355"/>
    <lineage>
        <taxon>Bacteria</taxon>
        <taxon>Pseudomonadati</taxon>
        <taxon>Verrucomicrobiota</taxon>
        <taxon>Opitutia</taxon>
        <taxon>Puniceicoccales</taxon>
        <taxon>Coraliomargaritaceae</taxon>
        <taxon>Coraliomargarita</taxon>
    </lineage>
</organism>
<dbReference type="PROSITE" id="PS51353">
    <property type="entry name" value="ARSC"/>
    <property type="match status" value="1"/>
</dbReference>
<keyword evidence="4" id="KW-1185">Reference proteome</keyword>
<dbReference type="CDD" id="cd03036">
    <property type="entry name" value="ArsC_like"/>
    <property type="match status" value="1"/>
</dbReference>
<sequence length="118" mass="13452">MLKIYCYKNCGTCKKAIKWLEQAGVEFKVLPIRDTPPSVEELKAMLTYQQGELKRLFNTAGGDYRELNMKERLQKLSEDEAFELLHSRGNLVKRPFALGDNLGLVGFKEAEWQAALGL</sequence>